<comment type="subcellular location">
    <subcellularLocation>
        <location evidence="1">Membrane</location>
    </subcellularLocation>
    <subcellularLocation>
        <location evidence="8">Plastid</location>
        <location evidence="8">Chloroplast thylakoid membrane</location>
        <topology evidence="8">Peripheral membrane protein</topology>
    </subcellularLocation>
</comment>
<dbReference type="Gene3D" id="1.10.520.20">
    <property type="entry name" value="N-terminal domain of the delta subunit of the F1F0-ATP synthase"/>
    <property type="match status" value="1"/>
</dbReference>
<dbReference type="Pfam" id="PF00213">
    <property type="entry name" value="OSCP"/>
    <property type="match status" value="1"/>
</dbReference>
<keyword evidence="5 8" id="KW-0406">Ion transport</keyword>
<evidence type="ECO:0000256" key="6">
    <source>
        <dbReference type="ARBA" id="ARBA00023136"/>
    </source>
</evidence>
<gene>
    <name evidence="8 9" type="primary">atpD</name>
    <name evidence="9" type="ORF">J0255_112</name>
</gene>
<dbReference type="RefSeq" id="YP_009315336.1">
    <property type="nucleotide sequence ID" value="NC_031666.1"/>
</dbReference>
<keyword evidence="3 8" id="KW-0813">Transport</keyword>
<evidence type="ECO:0000256" key="4">
    <source>
        <dbReference type="ARBA" id="ARBA00022781"/>
    </source>
</evidence>
<dbReference type="PROSITE" id="PS00389">
    <property type="entry name" value="ATPASE_DELTA"/>
    <property type="match status" value="1"/>
</dbReference>
<dbReference type="EMBL" id="LT622875">
    <property type="protein sequence ID" value="SCW23791.1"/>
    <property type="molecule type" value="Genomic_DNA"/>
</dbReference>
<comment type="function">
    <text evidence="8">F(1)F(0) ATP synthase produces ATP from ADP in the presence of a proton or sodium gradient. F-type ATPases consist of two structural domains, F(1) containing the extramembraneous catalytic core and F(0) containing the membrane proton channel, linked together by a central stalk and a peripheral stalk. During catalysis, ATP synthesis in the catalytic domain of F(1) is coupled via a rotary mechanism of the central stalk subunits to proton translocation.</text>
</comment>
<accession>A0A1G4NYL3</accession>
<keyword evidence="4 8" id="KW-0375">Hydrogen ion transport</keyword>
<name>A0A1G4NYL3_9FLOR</name>
<dbReference type="SUPFAM" id="SSF47928">
    <property type="entry name" value="N-terminal domain of the delta subunit of the F1F0-ATP synthase"/>
    <property type="match status" value="1"/>
</dbReference>
<dbReference type="InterPro" id="IPR026015">
    <property type="entry name" value="ATP_synth_OSCP/delta_N_sf"/>
</dbReference>
<keyword evidence="7 8" id="KW-0066">ATP synthesis</keyword>
<keyword evidence="8" id="KW-0139">CF(1)</keyword>
<reference evidence="9" key="2">
    <citation type="submission" date="2016-10" db="EMBL/GenBank/DDBJ databases">
        <authorList>
            <person name="de Groot N.N."/>
        </authorList>
    </citation>
    <scope>NUCLEOTIDE SEQUENCE</scope>
    <source>
        <strain evidence="9">J.0255</strain>
    </source>
</reference>
<dbReference type="PRINTS" id="PR00125">
    <property type="entry name" value="ATPASEDELTA"/>
</dbReference>
<comment type="subunit">
    <text evidence="8">F-type ATPases have 2 components, F(1) - the catalytic core - and F(0) - the membrane proton channel. F(1) has five subunits: alpha(3), beta(3), gamma(1), delta(1), epsilon(1). CF(0) has four main subunits: a(1), b(1), b'(1) and c(10-14). The alpha and beta chains form an alternating ring which encloses part of the gamma chain. F(1) is attached to F(0) by a central stalk formed by the gamma and epsilon chains, while a peripheral stalk is formed by the delta, b and b' chains.</text>
</comment>
<reference evidence="9" key="1">
    <citation type="submission" date="2016-10" db="EMBL/GenBank/DDBJ databases">
        <title>Chloroplast genomes as a tool to resolve red algal phylogenies: a case study in the Nemaliales.</title>
        <authorList>
            <person name="Costa J.F."/>
            <person name="Lin S.M."/>
            <person name="Macaya E.C."/>
            <person name="Fernandez-Garcia C."/>
            <person name="Verbruggen H."/>
        </authorList>
    </citation>
    <scope>NUCLEOTIDE SEQUENCE</scope>
    <source>
        <strain evidence="9">J.0255</strain>
    </source>
</reference>
<dbReference type="InterPro" id="IPR000711">
    <property type="entry name" value="ATPase_OSCP/dsu"/>
</dbReference>
<dbReference type="GO" id="GO:0046933">
    <property type="term" value="F:proton-transporting ATP synthase activity, rotational mechanism"/>
    <property type="evidence" value="ECO:0007669"/>
    <property type="project" value="UniProtKB-UniRule"/>
</dbReference>
<organism evidence="9">
    <name type="scientific">Yamadaella caenomyce</name>
    <dbReference type="NCBI Taxonomy" id="259029"/>
    <lineage>
        <taxon>Eukaryota</taxon>
        <taxon>Rhodophyta</taxon>
        <taxon>Florideophyceae</taxon>
        <taxon>Nemaliophycidae</taxon>
        <taxon>Nemaliales</taxon>
        <taxon>Liagoraceae</taxon>
        <taxon>Yamadaella</taxon>
    </lineage>
</organism>
<evidence type="ECO:0000256" key="3">
    <source>
        <dbReference type="ARBA" id="ARBA00022448"/>
    </source>
</evidence>
<keyword evidence="9" id="KW-0934">Plastid</keyword>
<evidence type="ECO:0000256" key="8">
    <source>
        <dbReference type="HAMAP-Rule" id="MF_01416"/>
    </source>
</evidence>
<sequence>MSSNTLVQQISQPYAEALLNMVQSNKTVEQTNDNVSTILQILSEAKDLSQFLGNPIITHNQKKQVIIDLFKGKTSDDLITFMLFLVDRKRIIYLKDILNKYLELAYDIESIVLVDVATAIPFSEKQQRALIDKLTIMTGKTKIRLNMSVDNSLIAGFIIQVGSKVIDTSLRGQLKEISSLLGANHI</sequence>
<dbReference type="PANTHER" id="PTHR11910">
    <property type="entry name" value="ATP SYNTHASE DELTA CHAIN"/>
    <property type="match status" value="1"/>
</dbReference>
<evidence type="ECO:0000256" key="5">
    <source>
        <dbReference type="ARBA" id="ARBA00023065"/>
    </source>
</evidence>
<evidence type="ECO:0000256" key="1">
    <source>
        <dbReference type="ARBA" id="ARBA00004370"/>
    </source>
</evidence>
<keyword evidence="9" id="KW-0150">Chloroplast</keyword>
<evidence type="ECO:0000313" key="9">
    <source>
        <dbReference type="EMBL" id="SCW23791.1"/>
    </source>
</evidence>
<dbReference type="InterPro" id="IPR020781">
    <property type="entry name" value="ATPase_OSCP/d_CS"/>
</dbReference>
<dbReference type="AlphaFoldDB" id="A0A1G4NYL3"/>
<geneLocation type="chloroplast" evidence="9"/>
<dbReference type="NCBIfam" id="TIGR01145">
    <property type="entry name" value="ATP_synt_delta"/>
    <property type="match status" value="1"/>
</dbReference>
<evidence type="ECO:0000256" key="7">
    <source>
        <dbReference type="ARBA" id="ARBA00023310"/>
    </source>
</evidence>
<keyword evidence="8" id="KW-0793">Thylakoid</keyword>
<dbReference type="HAMAP" id="MF_01416">
    <property type="entry name" value="ATP_synth_delta_bact"/>
    <property type="match status" value="1"/>
</dbReference>
<dbReference type="GO" id="GO:0045259">
    <property type="term" value="C:proton-transporting ATP synthase complex"/>
    <property type="evidence" value="ECO:0007669"/>
    <property type="project" value="UniProtKB-KW"/>
</dbReference>
<comment type="similarity">
    <text evidence="2 8">Belongs to the ATPase delta chain family.</text>
</comment>
<comment type="function">
    <text evidence="8">This protein is part of the stalk that links CF(0) to CF(1). It either transmits conformational changes from CF(0) to CF(1) or is implicated in proton conduction.</text>
</comment>
<protein>
    <recommendedName>
        <fullName evidence="8">ATP synthase subunit delta, chloroplastic</fullName>
    </recommendedName>
    <alternativeName>
        <fullName evidence="8">ATP synthase F(1) sector subunit delta</fullName>
    </alternativeName>
    <alternativeName>
        <fullName evidence="8">F-type ATPase subunit delta</fullName>
    </alternativeName>
</protein>
<proteinExistence type="inferred from homology"/>
<dbReference type="GeneID" id="29998169"/>
<keyword evidence="6 8" id="KW-0472">Membrane</keyword>
<evidence type="ECO:0000256" key="2">
    <source>
        <dbReference type="ARBA" id="ARBA00007046"/>
    </source>
</evidence>
<dbReference type="GO" id="GO:0009535">
    <property type="term" value="C:chloroplast thylakoid membrane"/>
    <property type="evidence" value="ECO:0007669"/>
    <property type="project" value="UniProtKB-SubCell"/>
</dbReference>